<dbReference type="RefSeq" id="WP_379706184.1">
    <property type="nucleotide sequence ID" value="NZ_JBHSCZ010000001.1"/>
</dbReference>
<dbReference type="InterPro" id="IPR025345">
    <property type="entry name" value="DUF4249"/>
</dbReference>
<evidence type="ECO:0000313" key="2">
    <source>
        <dbReference type="Proteomes" id="UP001595907"/>
    </source>
</evidence>
<name>A0ABV8QN79_9BACT</name>
<dbReference type="PROSITE" id="PS51257">
    <property type="entry name" value="PROKAR_LIPOPROTEIN"/>
    <property type="match status" value="1"/>
</dbReference>
<accession>A0ABV8QN79</accession>
<comment type="caution">
    <text evidence="1">The sequence shown here is derived from an EMBL/GenBank/DDBJ whole genome shotgun (WGS) entry which is preliminary data.</text>
</comment>
<organism evidence="1 2">
    <name type="scientific">Ferruginibacter yonginensis</name>
    <dbReference type="NCBI Taxonomy" id="1310416"/>
    <lineage>
        <taxon>Bacteria</taxon>
        <taxon>Pseudomonadati</taxon>
        <taxon>Bacteroidota</taxon>
        <taxon>Chitinophagia</taxon>
        <taxon>Chitinophagales</taxon>
        <taxon>Chitinophagaceae</taxon>
        <taxon>Ferruginibacter</taxon>
    </lineage>
</organism>
<reference evidence="2" key="1">
    <citation type="journal article" date="2019" name="Int. J. Syst. Evol. Microbiol.">
        <title>The Global Catalogue of Microorganisms (GCM) 10K type strain sequencing project: providing services to taxonomists for standard genome sequencing and annotation.</title>
        <authorList>
            <consortium name="The Broad Institute Genomics Platform"/>
            <consortium name="The Broad Institute Genome Sequencing Center for Infectious Disease"/>
            <person name="Wu L."/>
            <person name="Ma J."/>
        </authorList>
    </citation>
    <scope>NUCLEOTIDE SEQUENCE [LARGE SCALE GENOMIC DNA]</scope>
    <source>
        <strain evidence="2">CECT 8289</strain>
    </source>
</reference>
<protein>
    <submittedName>
        <fullName evidence="1">DUF4249 family protein</fullName>
    </submittedName>
</protein>
<dbReference type="EMBL" id="JBHSCZ010000001">
    <property type="protein sequence ID" value="MFC4261579.1"/>
    <property type="molecule type" value="Genomic_DNA"/>
</dbReference>
<sequence>MKKFKIGLFPLVLLFLTACEKDINLDVKAAEPLLVVDAQIENGQPPIVVLTKSLGYFSKIDPQILANSFVRNAKVYVSNGVQTHQLKEYATPLAPGYTAYFYSNDLTSPSTAFVGEYTKTYSLRIEVDNKVYTATTFIPNNNITLDSIFTRRPPFVVDTTLRTLQLRSTDPAGLGNFGRYFTKKNSGPFLPGENSVFDDQIIDGTTFTVQLPQGIDRNNPPKADSNFFKRGDTITLKYCNIPQSTFTFWSTWEFAFQGIGNPFAQPNKVLGNISNGALGAFCGYGVQYKTIIAP</sequence>
<keyword evidence="2" id="KW-1185">Reference proteome</keyword>
<evidence type="ECO:0000313" key="1">
    <source>
        <dbReference type="EMBL" id="MFC4261579.1"/>
    </source>
</evidence>
<gene>
    <name evidence="1" type="ORF">ACFOWM_01695</name>
</gene>
<proteinExistence type="predicted"/>
<dbReference type="Proteomes" id="UP001595907">
    <property type="component" value="Unassembled WGS sequence"/>
</dbReference>
<dbReference type="Pfam" id="PF14054">
    <property type="entry name" value="DUF4249"/>
    <property type="match status" value="1"/>
</dbReference>